<dbReference type="InterPro" id="IPR036931">
    <property type="entry name" value="Polyomavir_VP1_sf"/>
</dbReference>
<dbReference type="InterPro" id="IPR011222">
    <property type="entry name" value="dsDNA_vir_gr_I_capsid"/>
</dbReference>
<keyword evidence="7" id="KW-1048">Host nucleus</keyword>
<evidence type="ECO:0000256" key="4">
    <source>
        <dbReference type="ARBA" id="ARBA00011342"/>
    </source>
</evidence>
<dbReference type="InterPro" id="IPR000662">
    <property type="entry name" value="Capsid_VP1_Polyomavir"/>
</dbReference>
<keyword evidence="12" id="KW-0946">Virion</keyword>
<dbReference type="Gene3D" id="2.60.175.10">
    <property type="entry name" value="Capsid protein VP1,Polyomavirus"/>
    <property type="match status" value="1"/>
</dbReference>
<evidence type="ECO:0000256" key="2">
    <source>
        <dbReference type="ARBA" id="ARBA00004328"/>
    </source>
</evidence>
<evidence type="ECO:0000256" key="5">
    <source>
        <dbReference type="ARBA" id="ARBA00022553"/>
    </source>
</evidence>
<keyword evidence="19" id="KW-1185">Reference proteome</keyword>
<evidence type="ECO:0000256" key="13">
    <source>
        <dbReference type="ARBA" id="ARBA00022890"/>
    </source>
</evidence>
<organism evidence="18 19">
    <name type="scientific">Piliocolobus badius polyomavirus 2</name>
    <dbReference type="NCBI Taxonomy" id="1236406"/>
    <lineage>
        <taxon>Viruses</taxon>
        <taxon>Monodnaviria</taxon>
        <taxon>Shotokuvirae</taxon>
        <taxon>Cossaviricota</taxon>
        <taxon>Papovaviricetes</taxon>
        <taxon>Sepolyvirales</taxon>
        <taxon>Polyomaviridae</taxon>
        <taxon>Alphapolyomavirus</taxon>
        <taxon>Alphapolyomavirus pibadius</taxon>
    </lineage>
</organism>
<evidence type="ECO:0000256" key="9">
    <source>
        <dbReference type="ARBA" id="ARBA00022595"/>
    </source>
</evidence>
<dbReference type="GO" id="GO:0005198">
    <property type="term" value="F:structural molecule activity"/>
    <property type="evidence" value="ECO:0007669"/>
    <property type="project" value="InterPro"/>
</dbReference>
<comment type="subcellular location">
    <subcellularLocation>
        <location evidence="1">Host nucleus</location>
    </subcellularLocation>
    <subcellularLocation>
        <location evidence="2">Virion</location>
    </subcellularLocation>
</comment>
<evidence type="ECO:0000256" key="12">
    <source>
        <dbReference type="ARBA" id="ARBA00022844"/>
    </source>
</evidence>
<name>A0A1B2FQX1_9POLY</name>
<evidence type="ECO:0000256" key="16">
    <source>
        <dbReference type="ARBA" id="ARBA00023296"/>
    </source>
</evidence>
<dbReference type="KEGG" id="vg:37620316"/>
<feature type="region of interest" description="Disordered" evidence="17">
    <location>
        <begin position="472"/>
        <end position="505"/>
    </location>
</feature>
<evidence type="ECO:0000256" key="15">
    <source>
        <dbReference type="ARBA" id="ARBA00023157"/>
    </source>
</evidence>
<evidence type="ECO:0000256" key="14">
    <source>
        <dbReference type="ARBA" id="ARBA00022921"/>
    </source>
</evidence>
<evidence type="ECO:0000256" key="6">
    <source>
        <dbReference type="ARBA" id="ARBA00022561"/>
    </source>
</evidence>
<keyword evidence="10" id="KW-1161">Viral attachment to host cell</keyword>
<keyword evidence="8" id="KW-0945">Host-virus interaction</keyword>
<evidence type="ECO:0000313" key="18">
    <source>
        <dbReference type="EMBL" id="ANY98948.1"/>
    </source>
</evidence>
<keyword evidence="13" id="KW-1164">Virus endocytosis by host</keyword>
<proteinExistence type="inferred from homology"/>
<evidence type="ECO:0000256" key="8">
    <source>
        <dbReference type="ARBA" id="ARBA00022581"/>
    </source>
</evidence>
<reference evidence="18" key="1">
    <citation type="journal article" date="2016" name="Genome Announc.">
        <title>Full genome characterization of a polyomavirus, Piliocolobus badius polyomavirus 2 isolate 5947, in Western red colobus (Cote d'Ivoire).</title>
        <authorList>
            <person name="Ben-Salem N."/>
            <person name="Leendertz F."/>
            <person name="Ehlers B."/>
        </authorList>
    </citation>
    <scope>NUCLEOTIDE SEQUENCE [LARGE SCALE GENOMIC DNA]</scope>
    <source>
        <strain evidence="18">5947</strain>
    </source>
</reference>
<dbReference type="GO" id="GO:0039620">
    <property type="term" value="C:T=7 icosahedral viral capsid"/>
    <property type="evidence" value="ECO:0007669"/>
    <property type="project" value="UniProtKB-KW"/>
</dbReference>
<keyword evidence="16" id="KW-1160">Virus entry into host cell</keyword>
<protein>
    <submittedName>
        <fullName evidence="18">Viral protein 1</fullName>
    </submittedName>
</protein>
<dbReference type="GO" id="GO:0019062">
    <property type="term" value="P:virion attachment to host cell"/>
    <property type="evidence" value="ECO:0007669"/>
    <property type="project" value="UniProtKB-KW"/>
</dbReference>
<keyword evidence="5" id="KW-0597">Phosphoprotein</keyword>
<keyword evidence="14" id="KW-0426">Late protein</keyword>
<evidence type="ECO:0000256" key="1">
    <source>
        <dbReference type="ARBA" id="ARBA00004147"/>
    </source>
</evidence>
<comment type="similarity">
    <text evidence="3">Belongs to the polyomaviruses coat protein VP1 family.</text>
</comment>
<dbReference type="GO" id="GO:0042025">
    <property type="term" value="C:host cell nucleus"/>
    <property type="evidence" value="ECO:0007669"/>
    <property type="project" value="UniProtKB-SubCell"/>
</dbReference>
<sequence length="505" mass="54850">MAPPKKRTRCVSPSKVKCIPKKCPVPTPVPKLLIKGGVEVLNVVTGPDSTTEIELYLEPRMGINSPSGEKKKWYGYSEVIHHEDGATNNLLSIQQPQYSCARVQLPLLNTDMTCDTLMMWEAVTCKTEIVGIGSLINLHLFEAKNLGDTGPAQPIEGINYHMFAVGGEPLDLQGILANADVNHASAIPANTIHPNDVANLPLEDKYALQGLMPKAKAKLERDGFFPIEEWSPDPSRNENSRYFGSFVGGVQSPPTLQFTNSVTTVLLDENGVGPLCKGDGLFVSCADICGIMIKQDNGAARYRGLPRYFKVTLRKRAVKNPYPITSLLGSLFTGLMPKMQGQPMSGPNAQIEEVRIYQGKEGLPADPDMKRYIDQFGKEQTPVPTPAAPAAAAIESVLEEWRQKAPQGIFKYGSTWPPYLFQAEKQESKVKSPEKKTPTAPTEEIVEHNLVTEDYTTSPIPAPTLISFGGTTDLKKLGGESGGLGESTVLGGTTNISQLKGQESS</sequence>
<evidence type="ECO:0000313" key="19">
    <source>
        <dbReference type="Proteomes" id="UP000138641"/>
    </source>
</evidence>
<comment type="subunit">
    <text evidence="4">Homomultimer; disulfide-linked. The virus capsid is composed of 72 icosahedral units, each one composed of five disulfide-linked copies of VP1. Interacts with minor capsid proteins VP2 and VP3.</text>
</comment>
<keyword evidence="15" id="KW-1015">Disulfide bond</keyword>
<dbReference type="GeneID" id="37620316"/>
<dbReference type="OrthoDB" id="2442at10239"/>
<feature type="compositionally biased region" description="Polar residues" evidence="17">
    <location>
        <begin position="494"/>
        <end position="505"/>
    </location>
</feature>
<keyword evidence="11" id="KW-1145">T=7 icosahedral capsid protein</keyword>
<dbReference type="EMBL" id="KX509984">
    <property type="protein sequence ID" value="ANY98948.1"/>
    <property type="molecule type" value="Genomic_DNA"/>
</dbReference>
<evidence type="ECO:0000256" key="17">
    <source>
        <dbReference type="SAM" id="MobiDB-lite"/>
    </source>
</evidence>
<dbReference type="GO" id="GO:0075509">
    <property type="term" value="P:endocytosis involved in viral entry into host cell"/>
    <property type="evidence" value="ECO:0007669"/>
    <property type="project" value="UniProtKB-KW"/>
</dbReference>
<dbReference type="Pfam" id="PF00718">
    <property type="entry name" value="Polyoma_coat"/>
    <property type="match status" value="1"/>
</dbReference>
<evidence type="ECO:0000256" key="7">
    <source>
        <dbReference type="ARBA" id="ARBA00022562"/>
    </source>
</evidence>
<evidence type="ECO:0000256" key="10">
    <source>
        <dbReference type="ARBA" id="ARBA00022804"/>
    </source>
</evidence>
<dbReference type="SUPFAM" id="SSF88648">
    <property type="entry name" value="Group I dsDNA viruses"/>
    <property type="match status" value="1"/>
</dbReference>
<evidence type="ECO:0000256" key="3">
    <source>
        <dbReference type="ARBA" id="ARBA00006893"/>
    </source>
</evidence>
<keyword evidence="6" id="KW-0167">Capsid protein</keyword>
<accession>A0A1B2FQX1</accession>
<dbReference type="RefSeq" id="YP_009508811.1">
    <property type="nucleotide sequence ID" value="NC_039051.1"/>
</dbReference>
<keyword evidence="9" id="KW-1162">Viral penetration into host cytoplasm</keyword>
<dbReference type="Proteomes" id="UP000138641">
    <property type="component" value="Segment"/>
</dbReference>
<evidence type="ECO:0000256" key="11">
    <source>
        <dbReference type="ARBA" id="ARBA00022828"/>
    </source>
</evidence>